<dbReference type="Proteomes" id="UP000007110">
    <property type="component" value="Unassembled WGS sequence"/>
</dbReference>
<dbReference type="PROSITE" id="PS50026">
    <property type="entry name" value="EGF_3"/>
    <property type="match status" value="1"/>
</dbReference>
<dbReference type="SMART" id="SM00181">
    <property type="entry name" value="EGF"/>
    <property type="match status" value="3"/>
</dbReference>
<protein>
    <recommendedName>
        <fullName evidence="2">EGF-like domain-containing protein</fullName>
    </recommendedName>
</protein>
<dbReference type="InParanoid" id="A0A7M7T1I3"/>
<feature type="domain" description="EGF-like" evidence="2">
    <location>
        <begin position="199"/>
        <end position="235"/>
    </location>
</feature>
<keyword evidence="4" id="KW-1185">Reference proteome</keyword>
<evidence type="ECO:0000313" key="4">
    <source>
        <dbReference type="Proteomes" id="UP000007110"/>
    </source>
</evidence>
<dbReference type="OMA" id="CHCINGA"/>
<proteinExistence type="predicted"/>
<dbReference type="KEGG" id="spu:105437785"/>
<comment type="caution">
    <text evidence="1">Lacks conserved residue(s) required for the propagation of feature annotation.</text>
</comment>
<dbReference type="OrthoDB" id="6130531at2759"/>
<dbReference type="FunFam" id="2.170.300.10:FF:000003">
    <property type="entry name" value="tyrosine-protein kinase receptor Tie-1 isoform X1"/>
    <property type="match status" value="1"/>
</dbReference>
<dbReference type="EnsemblMetazoa" id="XM_030991084">
    <property type="protein sequence ID" value="XP_030846944"/>
    <property type="gene ID" value="LOC105437785"/>
</dbReference>
<dbReference type="PROSITE" id="PS00022">
    <property type="entry name" value="EGF_1"/>
    <property type="match status" value="2"/>
</dbReference>
<dbReference type="PANTHER" id="PTHR26391">
    <property type="entry name" value="INACTIVE TYROSINE-PROTEIN KINASE 7"/>
    <property type="match status" value="1"/>
</dbReference>
<dbReference type="RefSeq" id="XP_030846944.1">
    <property type="nucleotide sequence ID" value="XM_030991084.1"/>
</dbReference>
<dbReference type="GeneID" id="105437785"/>
<dbReference type="Gene3D" id="2.170.300.10">
    <property type="entry name" value="Tie2 ligand-binding domain superfamily"/>
    <property type="match status" value="1"/>
</dbReference>
<dbReference type="AlphaFoldDB" id="A0A7M7T1I3"/>
<organism evidence="3 4">
    <name type="scientific">Strongylocentrotus purpuratus</name>
    <name type="common">Purple sea urchin</name>
    <dbReference type="NCBI Taxonomy" id="7668"/>
    <lineage>
        <taxon>Eukaryota</taxon>
        <taxon>Metazoa</taxon>
        <taxon>Echinodermata</taxon>
        <taxon>Eleutherozoa</taxon>
        <taxon>Echinozoa</taxon>
        <taxon>Echinoidea</taxon>
        <taxon>Euechinoidea</taxon>
        <taxon>Echinacea</taxon>
        <taxon>Camarodonta</taxon>
        <taxon>Echinidea</taxon>
        <taxon>Strongylocentrotidae</taxon>
        <taxon>Strongylocentrotus</taxon>
    </lineage>
</organism>
<dbReference type="PANTHER" id="PTHR26391:SF18">
    <property type="entry name" value="PROTEIN KINASE RECEPTOR TIE-1, PUTATIVE-RELATED"/>
    <property type="match status" value="1"/>
</dbReference>
<evidence type="ECO:0000313" key="3">
    <source>
        <dbReference type="EnsemblMetazoa" id="XP_030846944"/>
    </source>
</evidence>
<dbReference type="Gene3D" id="2.60.40.10">
    <property type="entry name" value="Immunoglobulins"/>
    <property type="match status" value="1"/>
</dbReference>
<reference evidence="4" key="1">
    <citation type="submission" date="2015-02" db="EMBL/GenBank/DDBJ databases">
        <title>Genome sequencing for Strongylocentrotus purpuratus.</title>
        <authorList>
            <person name="Murali S."/>
            <person name="Liu Y."/>
            <person name="Vee V."/>
            <person name="English A."/>
            <person name="Wang M."/>
            <person name="Skinner E."/>
            <person name="Han Y."/>
            <person name="Muzny D.M."/>
            <person name="Worley K.C."/>
            <person name="Gibbs R.A."/>
        </authorList>
    </citation>
    <scope>NUCLEOTIDE SEQUENCE</scope>
</reference>
<accession>A0A7M7T1I3</accession>
<feature type="disulfide bond" evidence="1">
    <location>
        <begin position="225"/>
        <end position="234"/>
    </location>
</feature>
<keyword evidence="1" id="KW-0245">EGF-like domain</keyword>
<reference evidence="3" key="2">
    <citation type="submission" date="2021-01" db="UniProtKB">
        <authorList>
            <consortium name="EnsemblMetazoa"/>
        </authorList>
    </citation>
    <scope>IDENTIFICATION</scope>
</reference>
<keyword evidence="1" id="KW-1015">Disulfide bond</keyword>
<name>A0A7M7T1I3_STRPU</name>
<evidence type="ECO:0000256" key="1">
    <source>
        <dbReference type="PROSITE-ProRule" id="PRU00076"/>
    </source>
</evidence>
<evidence type="ECO:0000259" key="2">
    <source>
        <dbReference type="PROSITE" id="PS50026"/>
    </source>
</evidence>
<dbReference type="InterPro" id="IPR000742">
    <property type="entry name" value="EGF"/>
</dbReference>
<sequence>MAATPSPYGGGLQDATFLCLLGTENDEILTFSTRRLVRLTEDITADSYTAPGDSIVVSSVLLRQTLPATMEGLGFFECSSVTASRMTSVPLGILLSARQFQPIDGRFTKTIHIGDDITLSVMSTTGMVGEDGVRWRKVTDVDWANSLIGTSSNSLSHTIQSASIADGGVYVTFVDGTLEQHQFSFIRLIVKECPYGRWNPPLCDRLCDNCYNGGVCHELSGTCICPPGHAGKNCLQACGMHKFGWDCEFVCGTGQPLDKCAGSQICLPDPYGCNCLAGYTGIYCNETCLVGMFGADCLQECHCINGADCDDFTGECPGDCLQEWSGPACQVPSVCPNGYFGTNCTQNCNCKNGTACHKDSGHCDEVQGRCDFGYVTESVEFPANCMTCK</sequence>
<dbReference type="InterPro" id="IPR013783">
    <property type="entry name" value="Ig-like_fold"/>
</dbReference>